<dbReference type="Proteomes" id="UP000061457">
    <property type="component" value="Chromosome I"/>
</dbReference>
<evidence type="ECO:0000256" key="3">
    <source>
        <dbReference type="ARBA" id="ARBA00022777"/>
    </source>
</evidence>
<dbReference type="EMBL" id="CP013187">
    <property type="protein sequence ID" value="ALO40611.1"/>
    <property type="molecule type" value="Genomic_DNA"/>
</dbReference>
<protein>
    <submittedName>
        <fullName evidence="6">Diacylglycerol kinase, catalytic region</fullName>
    </submittedName>
</protein>
<dbReference type="STRING" id="161398.PP2015_83"/>
<dbReference type="PATRIC" id="fig|161398.10.peg.84"/>
<dbReference type="InterPro" id="IPR001206">
    <property type="entry name" value="Diacylglycerol_kinase_cat_dom"/>
</dbReference>
<reference evidence="7" key="1">
    <citation type="submission" date="2015-11" db="EMBL/GenBank/DDBJ databases">
        <authorList>
            <person name="Kim K.M."/>
        </authorList>
    </citation>
    <scope>NUCLEOTIDE SEQUENCE [LARGE SCALE GENOMIC DNA]</scope>
    <source>
        <strain evidence="7">KCTC 12086</strain>
    </source>
</reference>
<dbReference type="KEGG" id="pphe:PP2015_83"/>
<dbReference type="Gene3D" id="3.40.50.10330">
    <property type="entry name" value="Probable inorganic polyphosphate/atp-NAD kinase, domain 1"/>
    <property type="match status" value="1"/>
</dbReference>
<keyword evidence="2" id="KW-0547">Nucleotide-binding</keyword>
<keyword evidence="1" id="KW-0808">Transferase</keyword>
<dbReference type="InterPro" id="IPR045540">
    <property type="entry name" value="YegS/DAGK_C"/>
</dbReference>
<evidence type="ECO:0000313" key="7">
    <source>
        <dbReference type="Proteomes" id="UP000061457"/>
    </source>
</evidence>
<dbReference type="InterPro" id="IPR050187">
    <property type="entry name" value="Lipid_Phosphate_FormReg"/>
</dbReference>
<dbReference type="PANTHER" id="PTHR12358:SF54">
    <property type="entry name" value="SPHINGOSINE KINASE RELATED PROTEIN"/>
    <property type="match status" value="1"/>
</dbReference>
<accession>A0A0S2JXN8</accession>
<keyword evidence="3 6" id="KW-0418">Kinase</keyword>
<feature type="domain" description="DAGKc" evidence="5">
    <location>
        <begin position="51"/>
        <end position="123"/>
    </location>
</feature>
<dbReference type="Gene3D" id="2.60.200.40">
    <property type="match status" value="1"/>
</dbReference>
<keyword evidence="7" id="KW-1185">Reference proteome</keyword>
<dbReference type="RefSeq" id="WP_058028405.1">
    <property type="nucleotide sequence ID" value="NZ_CP013187.1"/>
</dbReference>
<sequence length="272" mass="30381">MLVVVKPSDSPFIEAQVKWIKEECVKRGRKNQWFFTSGCFETDVTAIKQKLAEVETVVAVGGDGTLHLVANALANSAVSLAVLPAGTGNDFVRQFAYSQQQWRALVFSESYRLLDLGKVNQRFFINVAGIGFNAAVVKDMNTFQIRHKLSYIFAGIKHLFSFKHTSSHDPSLMRVFANGQFFAAGLKVAPSARVDNGKLLMLHFRAESILSRLWSFLLMLVRQHEKSSHLEVSELMEYEISDPDLLIEADGEMIGVTPAVIKVCRGALKMRL</sequence>
<dbReference type="PANTHER" id="PTHR12358">
    <property type="entry name" value="SPHINGOSINE KINASE"/>
    <property type="match status" value="1"/>
</dbReference>
<dbReference type="SUPFAM" id="SSF111331">
    <property type="entry name" value="NAD kinase/diacylglycerol kinase-like"/>
    <property type="match status" value="1"/>
</dbReference>
<dbReference type="GO" id="GO:0016301">
    <property type="term" value="F:kinase activity"/>
    <property type="evidence" value="ECO:0007669"/>
    <property type="project" value="UniProtKB-KW"/>
</dbReference>
<proteinExistence type="predicted"/>
<evidence type="ECO:0000256" key="2">
    <source>
        <dbReference type="ARBA" id="ARBA00022741"/>
    </source>
</evidence>
<keyword evidence="4" id="KW-0067">ATP-binding</keyword>
<evidence type="ECO:0000313" key="6">
    <source>
        <dbReference type="EMBL" id="ALO40611.1"/>
    </source>
</evidence>
<dbReference type="AlphaFoldDB" id="A0A0S2JXN8"/>
<dbReference type="Pfam" id="PF00781">
    <property type="entry name" value="DAGK_cat"/>
    <property type="match status" value="1"/>
</dbReference>
<organism evidence="6 7">
    <name type="scientific">Pseudoalteromonas phenolica</name>
    <dbReference type="NCBI Taxonomy" id="161398"/>
    <lineage>
        <taxon>Bacteria</taxon>
        <taxon>Pseudomonadati</taxon>
        <taxon>Pseudomonadota</taxon>
        <taxon>Gammaproteobacteria</taxon>
        <taxon>Alteromonadales</taxon>
        <taxon>Pseudoalteromonadaceae</taxon>
        <taxon>Pseudoalteromonas</taxon>
    </lineage>
</organism>
<dbReference type="InterPro" id="IPR016064">
    <property type="entry name" value="NAD/diacylglycerol_kinase_sf"/>
</dbReference>
<dbReference type="GO" id="GO:0005524">
    <property type="term" value="F:ATP binding"/>
    <property type="evidence" value="ECO:0007669"/>
    <property type="project" value="UniProtKB-KW"/>
</dbReference>
<evidence type="ECO:0000256" key="1">
    <source>
        <dbReference type="ARBA" id="ARBA00022679"/>
    </source>
</evidence>
<name>A0A0S2JXN8_9GAMM</name>
<dbReference type="PROSITE" id="PS50146">
    <property type="entry name" value="DAGK"/>
    <property type="match status" value="1"/>
</dbReference>
<dbReference type="Pfam" id="PF19279">
    <property type="entry name" value="YegS_C"/>
    <property type="match status" value="1"/>
</dbReference>
<evidence type="ECO:0000259" key="5">
    <source>
        <dbReference type="PROSITE" id="PS50146"/>
    </source>
</evidence>
<evidence type="ECO:0000256" key="4">
    <source>
        <dbReference type="ARBA" id="ARBA00022840"/>
    </source>
</evidence>
<dbReference type="OrthoDB" id="9798629at2"/>
<gene>
    <name evidence="6" type="ORF">PP2015_83</name>
</gene>
<dbReference type="InterPro" id="IPR017438">
    <property type="entry name" value="ATP-NAD_kinase_N"/>
</dbReference>